<dbReference type="SMART" id="SM00530">
    <property type="entry name" value="HTH_XRE"/>
    <property type="match status" value="1"/>
</dbReference>
<sequence length="173" mass="20224">MSYIGEKIKFFRKFRGWTQKELGIKAGFAENSADVRIAQYESGKRTPKGEVIPALAYALNISPLALTADTSSYHGLMHTFFELEDKYGLRVTEIDGKYYLRFATATLNGIEMNSELSDWYNVFKSYKDEDITVYDYDEWRYTFPKQRNDETQKELNKLAVMKKKMNEEKLSKD</sequence>
<dbReference type="Proteomes" id="UP000677305">
    <property type="component" value="Chromosome"/>
</dbReference>
<dbReference type="KEGG" id="vgu:HYG85_01000"/>
<dbReference type="InterPro" id="IPR010982">
    <property type="entry name" value="Lambda_DNA-bd_dom_sf"/>
</dbReference>
<dbReference type="Pfam" id="PF01381">
    <property type="entry name" value="HTH_3"/>
    <property type="match status" value="1"/>
</dbReference>
<dbReference type="EMBL" id="CP058561">
    <property type="protein sequence ID" value="QUH27569.1"/>
    <property type="molecule type" value="Genomic_DNA"/>
</dbReference>
<proteinExistence type="predicted"/>
<reference evidence="2 3" key="1">
    <citation type="submission" date="2020-07" db="EMBL/GenBank/DDBJ databases">
        <title>Vallitalea guaymasensis genome.</title>
        <authorList>
            <person name="Postec A."/>
        </authorList>
    </citation>
    <scope>NUCLEOTIDE SEQUENCE [LARGE SCALE GENOMIC DNA]</scope>
    <source>
        <strain evidence="2 3">Ra1766G1</strain>
    </source>
</reference>
<dbReference type="GO" id="GO:0003677">
    <property type="term" value="F:DNA binding"/>
    <property type="evidence" value="ECO:0007669"/>
    <property type="project" value="InterPro"/>
</dbReference>
<organism evidence="2 3">
    <name type="scientific">Vallitalea guaymasensis</name>
    <dbReference type="NCBI Taxonomy" id="1185412"/>
    <lineage>
        <taxon>Bacteria</taxon>
        <taxon>Bacillati</taxon>
        <taxon>Bacillota</taxon>
        <taxon>Clostridia</taxon>
        <taxon>Lachnospirales</taxon>
        <taxon>Vallitaleaceae</taxon>
        <taxon>Vallitalea</taxon>
    </lineage>
</organism>
<evidence type="ECO:0000313" key="2">
    <source>
        <dbReference type="EMBL" id="QUH27569.1"/>
    </source>
</evidence>
<accession>A0A8J8M769</accession>
<name>A0A8J8M769_9FIRM</name>
<gene>
    <name evidence="2" type="ORF">HYG85_01000</name>
</gene>
<evidence type="ECO:0000259" key="1">
    <source>
        <dbReference type="PROSITE" id="PS50943"/>
    </source>
</evidence>
<evidence type="ECO:0000313" key="3">
    <source>
        <dbReference type="Proteomes" id="UP000677305"/>
    </source>
</evidence>
<dbReference type="CDD" id="cd00093">
    <property type="entry name" value="HTH_XRE"/>
    <property type="match status" value="1"/>
</dbReference>
<dbReference type="InterPro" id="IPR001387">
    <property type="entry name" value="Cro/C1-type_HTH"/>
</dbReference>
<dbReference type="RefSeq" id="WP_212691920.1">
    <property type="nucleotide sequence ID" value="NZ_CP058561.1"/>
</dbReference>
<dbReference type="Gene3D" id="1.10.260.40">
    <property type="entry name" value="lambda repressor-like DNA-binding domains"/>
    <property type="match status" value="1"/>
</dbReference>
<keyword evidence="3" id="KW-1185">Reference proteome</keyword>
<dbReference type="AlphaFoldDB" id="A0A8J8M769"/>
<feature type="domain" description="HTH cro/C1-type" evidence="1">
    <location>
        <begin position="8"/>
        <end position="66"/>
    </location>
</feature>
<protein>
    <submittedName>
        <fullName evidence="2">Helix-turn-helix transcriptional regulator</fullName>
    </submittedName>
</protein>
<dbReference type="PROSITE" id="PS50943">
    <property type="entry name" value="HTH_CROC1"/>
    <property type="match status" value="1"/>
</dbReference>
<dbReference type="SUPFAM" id="SSF47413">
    <property type="entry name" value="lambda repressor-like DNA-binding domains"/>
    <property type="match status" value="1"/>
</dbReference>